<dbReference type="GeneID" id="81382126"/>
<protein>
    <submittedName>
        <fullName evidence="1">Uncharacterized protein</fullName>
    </submittedName>
</protein>
<dbReference type="RefSeq" id="XP_056502371.1">
    <property type="nucleotide sequence ID" value="XM_056642959.1"/>
</dbReference>
<reference evidence="1" key="1">
    <citation type="submission" date="2022-11" db="EMBL/GenBank/DDBJ databases">
        <authorList>
            <person name="Petersen C."/>
        </authorList>
    </citation>
    <scope>NUCLEOTIDE SEQUENCE</scope>
    <source>
        <strain evidence="1">IBT 23319</strain>
    </source>
</reference>
<dbReference type="Proteomes" id="UP001147733">
    <property type="component" value="Unassembled WGS sequence"/>
</dbReference>
<keyword evidence="2" id="KW-1185">Reference proteome</keyword>
<dbReference type="EMBL" id="JAPQKT010000003">
    <property type="protein sequence ID" value="KAJ5234871.1"/>
    <property type="molecule type" value="Genomic_DNA"/>
</dbReference>
<dbReference type="OrthoDB" id="4358517at2759"/>
<evidence type="ECO:0000313" key="1">
    <source>
        <dbReference type="EMBL" id="KAJ5234871.1"/>
    </source>
</evidence>
<proteinExistence type="predicted"/>
<sequence length="207" mass="24132">MKKEYEGYGEEKKLQALQAALVYGIICAQSMESIPNEDAAWMVDIIETFAERLYDMRTWGLDEDSVFTSRGRWTFVESLRRIGCLLYLIDLLLHLDTETPSSGDCPEFFDMPLPCVRELWEPMPTREWKKRHRDHVESAKRKGRRGLTLRHLFLLRQSSSKGQHQDFSQSNSPDFEEELSEWCEKADDLSMLLWVALTVEGEGQSYV</sequence>
<dbReference type="AlphaFoldDB" id="A0A9W9P3P1"/>
<comment type="caution">
    <text evidence="1">The sequence shown here is derived from an EMBL/GenBank/DDBJ whole genome shotgun (WGS) entry which is preliminary data.</text>
</comment>
<evidence type="ECO:0000313" key="2">
    <source>
        <dbReference type="Proteomes" id="UP001147733"/>
    </source>
</evidence>
<organism evidence="1 2">
    <name type="scientific">Penicillium citrinum</name>
    <dbReference type="NCBI Taxonomy" id="5077"/>
    <lineage>
        <taxon>Eukaryota</taxon>
        <taxon>Fungi</taxon>
        <taxon>Dikarya</taxon>
        <taxon>Ascomycota</taxon>
        <taxon>Pezizomycotina</taxon>
        <taxon>Eurotiomycetes</taxon>
        <taxon>Eurotiomycetidae</taxon>
        <taxon>Eurotiales</taxon>
        <taxon>Aspergillaceae</taxon>
        <taxon>Penicillium</taxon>
    </lineage>
</organism>
<reference evidence="1" key="2">
    <citation type="journal article" date="2023" name="IMA Fungus">
        <title>Comparative genomic study of the Penicillium genus elucidates a diverse pangenome and 15 lateral gene transfer events.</title>
        <authorList>
            <person name="Petersen C."/>
            <person name="Sorensen T."/>
            <person name="Nielsen M.R."/>
            <person name="Sondergaard T.E."/>
            <person name="Sorensen J.L."/>
            <person name="Fitzpatrick D.A."/>
            <person name="Frisvad J.C."/>
            <person name="Nielsen K.L."/>
        </authorList>
    </citation>
    <scope>NUCLEOTIDE SEQUENCE</scope>
    <source>
        <strain evidence="1">IBT 23319</strain>
    </source>
</reference>
<accession>A0A9W9P3P1</accession>
<name>A0A9W9P3P1_PENCI</name>
<gene>
    <name evidence="1" type="ORF">N7469_004039</name>
</gene>